<name>Q67QS0_SYMTH</name>
<dbReference type="AlphaFoldDB" id="Q67QS0"/>
<protein>
    <submittedName>
        <fullName evidence="1">Uncharacterized protein</fullName>
    </submittedName>
</protein>
<dbReference type="Proteomes" id="UP000000417">
    <property type="component" value="Chromosome"/>
</dbReference>
<keyword evidence="2" id="KW-1185">Reference proteome</keyword>
<sequence>MVVAYFERLTPTRWPADAHIQTPCDPLVAAAEFSYSNPGFAGLLEVSVQGLVGGRPVLKPVLVQVDGPGRCRLAPPDSRLAVPTRELV</sequence>
<accession>Q67QS0</accession>
<proteinExistence type="predicted"/>
<organism evidence="1 2">
    <name type="scientific">Symbiobacterium thermophilum (strain DSM 24528 / JCM 14929 / IAM 14863 / T)</name>
    <dbReference type="NCBI Taxonomy" id="292459"/>
    <lineage>
        <taxon>Bacteria</taxon>
        <taxon>Bacillati</taxon>
        <taxon>Bacillota</taxon>
        <taxon>Clostridia</taxon>
        <taxon>Eubacteriales</taxon>
        <taxon>Symbiobacteriaceae</taxon>
        <taxon>Symbiobacterium</taxon>
    </lineage>
</organism>
<gene>
    <name evidence="1" type="ordered locus">STH988</name>
</gene>
<reference evidence="1 2" key="1">
    <citation type="journal article" date="2004" name="Nucleic Acids Res.">
        <title>Genome sequence of Symbiobacterium thermophilum, an uncultivable bacterium that depends on microbial commensalism.</title>
        <authorList>
            <person name="Ueda K."/>
            <person name="Yamashita A."/>
            <person name="Ishikawa J."/>
            <person name="Shimada M."/>
            <person name="Watsuji T."/>
            <person name="Morimura K."/>
            <person name="Ikeda H."/>
            <person name="Hattori M."/>
            <person name="Beppu T."/>
        </authorList>
    </citation>
    <scope>NUCLEOTIDE SEQUENCE [LARGE SCALE GENOMIC DNA]</scope>
    <source>
        <strain evidence="2">T / IAM 14863</strain>
    </source>
</reference>
<dbReference type="HOGENOM" id="CLU_2467873_0_0_9"/>
<evidence type="ECO:0000313" key="2">
    <source>
        <dbReference type="Proteomes" id="UP000000417"/>
    </source>
</evidence>
<dbReference type="EMBL" id="AP006840">
    <property type="protein sequence ID" value="BAD39973.1"/>
    <property type="molecule type" value="Genomic_DNA"/>
</dbReference>
<evidence type="ECO:0000313" key="1">
    <source>
        <dbReference type="EMBL" id="BAD39973.1"/>
    </source>
</evidence>
<dbReference type="KEGG" id="sth:STH988"/>